<comment type="subunit">
    <text evidence="7">Forms oligomers.</text>
</comment>
<dbReference type="PROSITE" id="PS51740">
    <property type="entry name" value="SPOVT_ABRB"/>
    <property type="match status" value="2"/>
</dbReference>
<protein>
    <recommendedName>
        <fullName evidence="1 7">Transcriptional regulator MraZ</fullName>
    </recommendedName>
</protein>
<name>A0A2M8QDF9_9CHLR</name>
<feature type="domain" description="SpoVT-AbrB" evidence="8">
    <location>
        <begin position="5"/>
        <end position="47"/>
    </location>
</feature>
<keyword evidence="2 7" id="KW-0963">Cytoplasm</keyword>
<dbReference type="EMBL" id="PGTN01000033">
    <property type="protein sequence ID" value="PJF47846.1"/>
    <property type="molecule type" value="Genomic_DNA"/>
</dbReference>
<dbReference type="InterPro" id="IPR020603">
    <property type="entry name" value="MraZ_dom"/>
</dbReference>
<dbReference type="PANTHER" id="PTHR34701">
    <property type="entry name" value="TRANSCRIPTIONAL REGULATOR MRAZ"/>
    <property type="match status" value="1"/>
</dbReference>
<dbReference type="AlphaFoldDB" id="A0A2M8QDF9"/>
<comment type="caution">
    <text evidence="9">The sequence shown here is derived from an EMBL/GenBank/DDBJ whole genome shotgun (WGS) entry which is preliminary data.</text>
</comment>
<keyword evidence="4 7" id="KW-0805">Transcription regulation</keyword>
<keyword evidence="3" id="KW-0677">Repeat</keyword>
<keyword evidence="5 7" id="KW-0238">DNA-binding</keyword>
<feature type="domain" description="SpoVT-AbrB" evidence="8">
    <location>
        <begin position="76"/>
        <end position="119"/>
    </location>
</feature>
<dbReference type="InterPro" id="IPR035644">
    <property type="entry name" value="MraZ_C"/>
</dbReference>
<dbReference type="PANTHER" id="PTHR34701:SF1">
    <property type="entry name" value="TRANSCRIPTIONAL REGULATOR MRAZ"/>
    <property type="match status" value="1"/>
</dbReference>
<dbReference type="Pfam" id="PF02381">
    <property type="entry name" value="MraZ"/>
    <property type="match status" value="2"/>
</dbReference>
<keyword evidence="9" id="KW-0132">Cell division</keyword>
<dbReference type="GO" id="GO:0000976">
    <property type="term" value="F:transcription cis-regulatory region binding"/>
    <property type="evidence" value="ECO:0007669"/>
    <property type="project" value="TreeGrafter"/>
</dbReference>
<keyword evidence="6 7" id="KW-0804">Transcription</keyword>
<dbReference type="HAMAP" id="MF_01008">
    <property type="entry name" value="MraZ"/>
    <property type="match status" value="1"/>
</dbReference>
<dbReference type="GO" id="GO:0005737">
    <property type="term" value="C:cytoplasm"/>
    <property type="evidence" value="ECO:0007669"/>
    <property type="project" value="UniProtKB-UniRule"/>
</dbReference>
<dbReference type="CDD" id="cd16320">
    <property type="entry name" value="MraZ_N"/>
    <property type="match status" value="1"/>
</dbReference>
<dbReference type="SUPFAM" id="SSF89447">
    <property type="entry name" value="AbrB/MazE/MraZ-like"/>
    <property type="match status" value="1"/>
</dbReference>
<reference evidence="9 10" key="1">
    <citation type="submission" date="2017-11" db="EMBL/GenBank/DDBJ databases">
        <title>Evolution of Phototrophy in the Chloroflexi Phylum Driven by Horizontal Gene Transfer.</title>
        <authorList>
            <person name="Ward L.M."/>
            <person name="Hemp J."/>
            <person name="Shih P.M."/>
            <person name="Mcglynn S.E."/>
            <person name="Fischer W."/>
        </authorList>
    </citation>
    <scope>NUCLEOTIDE SEQUENCE [LARGE SCALE GENOMIC DNA]</scope>
    <source>
        <strain evidence="9">JP3_7</strain>
    </source>
</reference>
<dbReference type="InterPro" id="IPR035642">
    <property type="entry name" value="MraZ_N"/>
</dbReference>
<evidence type="ECO:0000256" key="5">
    <source>
        <dbReference type="ARBA" id="ARBA00023125"/>
    </source>
</evidence>
<evidence type="ECO:0000256" key="7">
    <source>
        <dbReference type="HAMAP-Rule" id="MF_01008"/>
    </source>
</evidence>
<evidence type="ECO:0000256" key="6">
    <source>
        <dbReference type="ARBA" id="ARBA00023163"/>
    </source>
</evidence>
<evidence type="ECO:0000256" key="1">
    <source>
        <dbReference type="ARBA" id="ARBA00013860"/>
    </source>
</evidence>
<proteinExistence type="inferred from homology"/>
<evidence type="ECO:0000313" key="10">
    <source>
        <dbReference type="Proteomes" id="UP000230790"/>
    </source>
</evidence>
<evidence type="ECO:0000256" key="3">
    <source>
        <dbReference type="ARBA" id="ARBA00022737"/>
    </source>
</evidence>
<organism evidence="9 10">
    <name type="scientific">Candidatus Thermofonsia Clade 3 bacterium</name>
    <dbReference type="NCBI Taxonomy" id="2364212"/>
    <lineage>
        <taxon>Bacteria</taxon>
        <taxon>Bacillati</taxon>
        <taxon>Chloroflexota</taxon>
        <taxon>Candidatus Thermofontia</taxon>
        <taxon>Candidatus Thermofonsia Clade 3</taxon>
    </lineage>
</organism>
<dbReference type="InterPro" id="IPR038619">
    <property type="entry name" value="MraZ_sf"/>
</dbReference>
<gene>
    <name evidence="7" type="primary">mraZ</name>
    <name evidence="9" type="ORF">CUN48_06590</name>
</gene>
<dbReference type="Gene3D" id="3.40.1550.20">
    <property type="entry name" value="Transcriptional regulator MraZ domain"/>
    <property type="match status" value="1"/>
</dbReference>
<comment type="similarity">
    <text evidence="7">Belongs to the MraZ family.</text>
</comment>
<evidence type="ECO:0000256" key="4">
    <source>
        <dbReference type="ARBA" id="ARBA00023015"/>
    </source>
</evidence>
<dbReference type="InterPro" id="IPR007159">
    <property type="entry name" value="SpoVT-AbrB_dom"/>
</dbReference>
<dbReference type="GO" id="GO:0051301">
    <property type="term" value="P:cell division"/>
    <property type="evidence" value="ECO:0007669"/>
    <property type="project" value="UniProtKB-KW"/>
</dbReference>
<dbReference type="Proteomes" id="UP000230790">
    <property type="component" value="Unassembled WGS sequence"/>
</dbReference>
<evidence type="ECO:0000256" key="2">
    <source>
        <dbReference type="ARBA" id="ARBA00022490"/>
    </source>
</evidence>
<dbReference type="NCBIfam" id="TIGR00242">
    <property type="entry name" value="division/cell wall cluster transcriptional repressor MraZ"/>
    <property type="match status" value="1"/>
</dbReference>
<dbReference type="CDD" id="cd16321">
    <property type="entry name" value="MraZ_C"/>
    <property type="match status" value="1"/>
</dbReference>
<sequence length="142" mass="16182">MFLGEFTHSLDEKSRLTLPAKFRARLANGLVMTTGTDKCLLIYPLDEFKLLFERVSALPVMGREAATLRRMLYSNAHDAVPDKQNRVVIPQPLREYAEITNEAVVVGVGKFIEVWNPREWQRALEEVRAHASQKEMWAGLGI</sequence>
<dbReference type="InterPro" id="IPR003444">
    <property type="entry name" value="MraZ"/>
</dbReference>
<accession>A0A2M8QDF9</accession>
<evidence type="ECO:0000259" key="8">
    <source>
        <dbReference type="PROSITE" id="PS51740"/>
    </source>
</evidence>
<dbReference type="GO" id="GO:0003700">
    <property type="term" value="F:DNA-binding transcription factor activity"/>
    <property type="evidence" value="ECO:0007669"/>
    <property type="project" value="UniProtKB-UniRule"/>
</dbReference>
<keyword evidence="9" id="KW-0131">Cell cycle</keyword>
<dbReference type="InterPro" id="IPR037914">
    <property type="entry name" value="SpoVT-AbrB_sf"/>
</dbReference>
<comment type="subcellular location">
    <subcellularLocation>
        <location evidence="7">Cytoplasm</location>
        <location evidence="7">Nucleoid</location>
    </subcellularLocation>
</comment>
<dbReference type="GO" id="GO:0009295">
    <property type="term" value="C:nucleoid"/>
    <property type="evidence" value="ECO:0007669"/>
    <property type="project" value="UniProtKB-SubCell"/>
</dbReference>
<evidence type="ECO:0000313" key="9">
    <source>
        <dbReference type="EMBL" id="PJF47846.1"/>
    </source>
</evidence>
<dbReference type="GO" id="GO:2000143">
    <property type="term" value="P:negative regulation of DNA-templated transcription initiation"/>
    <property type="evidence" value="ECO:0007669"/>
    <property type="project" value="TreeGrafter"/>
</dbReference>